<protein>
    <recommendedName>
        <fullName evidence="3">Major facilitator superfamily (MFS) profile domain-containing protein</fullName>
    </recommendedName>
</protein>
<dbReference type="InterPro" id="IPR020846">
    <property type="entry name" value="MFS_dom"/>
</dbReference>
<dbReference type="OrthoDB" id="2985014at2759"/>
<dbReference type="AlphaFoldDB" id="A0A9P1N952"/>
<keyword evidence="2" id="KW-1133">Transmembrane helix</keyword>
<keyword evidence="2" id="KW-0472">Membrane</keyword>
<sequence>MKNDMSGAIPGYNGTLHSIYDYSSSEKAELIWAVAIGTIVGTIPYNWAYVKYGAKYVFLSAGILSIISTVLVPTLAAHNYIALLFVRLLQGIAYSADFAVIGIICVKWAPHDEMAFFISVLTVFSNFANIITTAVTGYLCTSSLGWRASYYFHAVGGTICFFLWCIVYSDCPLSCKSITTEEMANIQKGKSAEHFNKDRKVPFLKMIQNPVLICVWFNAFLDLSMHIMIVTYSPIYFHEVLKYPIEETAAIIGITSFAQLPFKFAAAYVSDRITIVSTRTKMLIFNTISCGIVAFLFGSFGFVPVSHRWIAMILMTIIHCFMSTNCAGFYQCGRHVAQQYADVVIAAIQFCKCLALFFVPAIVAITVSDETNRTQWASSFLIISSLLLVANFSAYIFFTDKPADFTKSKEESKEMSA</sequence>
<keyword evidence="5" id="KW-1185">Reference proteome</keyword>
<comment type="subcellular location">
    <subcellularLocation>
        <location evidence="1">Membrane</location>
        <topology evidence="1">Multi-pass membrane protein</topology>
    </subcellularLocation>
</comment>
<dbReference type="PANTHER" id="PTHR45757:SF22">
    <property type="entry name" value="MAJOR FACILITATOR SUPERFAMILY (MFS) PROFILE DOMAIN-CONTAINING PROTEIN"/>
    <property type="match status" value="1"/>
</dbReference>
<dbReference type="GO" id="GO:0022857">
    <property type="term" value="F:transmembrane transporter activity"/>
    <property type="evidence" value="ECO:0007669"/>
    <property type="project" value="InterPro"/>
</dbReference>
<dbReference type="GO" id="GO:0016020">
    <property type="term" value="C:membrane"/>
    <property type="evidence" value="ECO:0007669"/>
    <property type="project" value="UniProtKB-SubCell"/>
</dbReference>
<dbReference type="InterPro" id="IPR036259">
    <property type="entry name" value="MFS_trans_sf"/>
</dbReference>
<comment type="caution">
    <text evidence="4">The sequence shown here is derived from an EMBL/GenBank/DDBJ whole genome shotgun (WGS) entry which is preliminary data.</text>
</comment>
<dbReference type="Pfam" id="PF07690">
    <property type="entry name" value="MFS_1"/>
    <property type="match status" value="1"/>
</dbReference>
<feature type="transmembrane region" description="Helical" evidence="2">
    <location>
        <begin position="88"/>
        <end position="109"/>
    </location>
</feature>
<feature type="transmembrane region" description="Helical" evidence="2">
    <location>
        <begin position="282"/>
        <end position="303"/>
    </location>
</feature>
<dbReference type="PANTHER" id="PTHR45757">
    <property type="entry name" value="PROTEIN CBG23364-RELATED"/>
    <property type="match status" value="1"/>
</dbReference>
<feature type="transmembrane region" description="Helical" evidence="2">
    <location>
        <begin position="56"/>
        <end position="76"/>
    </location>
</feature>
<feature type="transmembrane region" description="Helical" evidence="2">
    <location>
        <begin position="116"/>
        <end position="138"/>
    </location>
</feature>
<dbReference type="SUPFAM" id="SSF103473">
    <property type="entry name" value="MFS general substrate transporter"/>
    <property type="match status" value="1"/>
</dbReference>
<reference evidence="4" key="1">
    <citation type="submission" date="2022-11" db="EMBL/GenBank/DDBJ databases">
        <authorList>
            <person name="Kikuchi T."/>
        </authorList>
    </citation>
    <scope>NUCLEOTIDE SEQUENCE</scope>
    <source>
        <strain evidence="4">PS1010</strain>
    </source>
</reference>
<dbReference type="PROSITE" id="PS50850">
    <property type="entry name" value="MFS"/>
    <property type="match status" value="1"/>
</dbReference>
<feature type="transmembrane region" description="Helical" evidence="2">
    <location>
        <begin position="309"/>
        <end position="331"/>
    </location>
</feature>
<organism evidence="4 5">
    <name type="scientific">Caenorhabditis angaria</name>
    <dbReference type="NCBI Taxonomy" id="860376"/>
    <lineage>
        <taxon>Eukaryota</taxon>
        <taxon>Metazoa</taxon>
        <taxon>Ecdysozoa</taxon>
        <taxon>Nematoda</taxon>
        <taxon>Chromadorea</taxon>
        <taxon>Rhabditida</taxon>
        <taxon>Rhabditina</taxon>
        <taxon>Rhabditomorpha</taxon>
        <taxon>Rhabditoidea</taxon>
        <taxon>Rhabditidae</taxon>
        <taxon>Peloderinae</taxon>
        <taxon>Caenorhabditis</taxon>
    </lineage>
</organism>
<feature type="transmembrane region" description="Helical" evidence="2">
    <location>
        <begin position="377"/>
        <end position="398"/>
    </location>
</feature>
<keyword evidence="2" id="KW-0812">Transmembrane</keyword>
<evidence type="ECO:0000313" key="5">
    <source>
        <dbReference type="Proteomes" id="UP001152747"/>
    </source>
</evidence>
<gene>
    <name evidence="4" type="ORF">CAMP_LOCUS18391</name>
</gene>
<evidence type="ECO:0000313" key="4">
    <source>
        <dbReference type="EMBL" id="CAI5455754.1"/>
    </source>
</evidence>
<evidence type="ECO:0000256" key="1">
    <source>
        <dbReference type="ARBA" id="ARBA00004141"/>
    </source>
</evidence>
<feature type="transmembrane region" description="Helical" evidence="2">
    <location>
        <begin position="150"/>
        <end position="168"/>
    </location>
</feature>
<dbReference type="Gene3D" id="1.20.1250.20">
    <property type="entry name" value="MFS general substrate transporter like domains"/>
    <property type="match status" value="2"/>
</dbReference>
<dbReference type="InterPro" id="IPR011701">
    <property type="entry name" value="MFS"/>
</dbReference>
<feature type="transmembrane region" description="Helical" evidence="2">
    <location>
        <begin position="343"/>
        <end position="365"/>
    </location>
</feature>
<feature type="transmembrane region" description="Helical" evidence="2">
    <location>
        <begin position="249"/>
        <end position="270"/>
    </location>
</feature>
<dbReference type="Proteomes" id="UP001152747">
    <property type="component" value="Unassembled WGS sequence"/>
</dbReference>
<evidence type="ECO:0000256" key="2">
    <source>
        <dbReference type="SAM" id="Phobius"/>
    </source>
</evidence>
<feature type="transmembrane region" description="Helical" evidence="2">
    <location>
        <begin position="30"/>
        <end position="49"/>
    </location>
</feature>
<accession>A0A9P1N952</accession>
<feature type="domain" description="Major facilitator superfamily (MFS) profile" evidence="3">
    <location>
        <begin position="1"/>
        <end position="402"/>
    </location>
</feature>
<feature type="transmembrane region" description="Helical" evidence="2">
    <location>
        <begin position="209"/>
        <end position="229"/>
    </location>
</feature>
<name>A0A9P1N952_9PELO</name>
<dbReference type="EMBL" id="CANHGI010000006">
    <property type="protein sequence ID" value="CAI5455754.1"/>
    <property type="molecule type" value="Genomic_DNA"/>
</dbReference>
<proteinExistence type="predicted"/>
<evidence type="ECO:0000259" key="3">
    <source>
        <dbReference type="PROSITE" id="PS50850"/>
    </source>
</evidence>